<dbReference type="HOGENOM" id="CLU_2076250_0_0_1"/>
<proteinExistence type="predicted"/>
<protein>
    <submittedName>
        <fullName evidence="1">Uncharacterized protein</fullName>
    </submittedName>
</protein>
<gene>
    <name evidence="1" type="ORF">AMTR_s00008p00222090</name>
</gene>
<dbReference type="AlphaFoldDB" id="W1NJI1"/>
<dbReference type="Gramene" id="ERM95389">
    <property type="protein sequence ID" value="ERM95389"/>
    <property type="gene ID" value="AMTR_s00008p00222090"/>
</dbReference>
<dbReference type="Proteomes" id="UP000017836">
    <property type="component" value="Unassembled WGS sequence"/>
</dbReference>
<sequence length="118" mass="11806">MSNSIAGTSLPPPPVKSARVKVDTVSIPPPAASILAPRVEPETIVARHETSSLASFCLWCESGGLPSGVGVVATPPAGKPVGSPACSSLTPGDFLTTFAEGENVEIAYSVSSAGVETS</sequence>
<name>W1NJI1_AMBTC</name>
<organism evidence="1 2">
    <name type="scientific">Amborella trichopoda</name>
    <dbReference type="NCBI Taxonomy" id="13333"/>
    <lineage>
        <taxon>Eukaryota</taxon>
        <taxon>Viridiplantae</taxon>
        <taxon>Streptophyta</taxon>
        <taxon>Embryophyta</taxon>
        <taxon>Tracheophyta</taxon>
        <taxon>Spermatophyta</taxon>
        <taxon>Magnoliopsida</taxon>
        <taxon>Amborellales</taxon>
        <taxon>Amborellaceae</taxon>
        <taxon>Amborella</taxon>
    </lineage>
</organism>
<evidence type="ECO:0000313" key="2">
    <source>
        <dbReference type="Proteomes" id="UP000017836"/>
    </source>
</evidence>
<reference evidence="2" key="1">
    <citation type="journal article" date="2013" name="Science">
        <title>The Amborella genome and the evolution of flowering plants.</title>
        <authorList>
            <consortium name="Amborella Genome Project"/>
        </authorList>
    </citation>
    <scope>NUCLEOTIDE SEQUENCE [LARGE SCALE GENOMIC DNA]</scope>
</reference>
<keyword evidence="2" id="KW-1185">Reference proteome</keyword>
<accession>W1NJI1</accession>
<evidence type="ECO:0000313" key="1">
    <source>
        <dbReference type="EMBL" id="ERM95389.1"/>
    </source>
</evidence>
<dbReference type="EMBL" id="KI397486">
    <property type="protein sequence ID" value="ERM95389.1"/>
    <property type="molecule type" value="Genomic_DNA"/>
</dbReference>